<organism evidence="13 14">
    <name type="scientific">Neonectria magnoliae</name>
    <dbReference type="NCBI Taxonomy" id="2732573"/>
    <lineage>
        <taxon>Eukaryota</taxon>
        <taxon>Fungi</taxon>
        <taxon>Dikarya</taxon>
        <taxon>Ascomycota</taxon>
        <taxon>Pezizomycotina</taxon>
        <taxon>Sordariomycetes</taxon>
        <taxon>Hypocreomycetidae</taxon>
        <taxon>Hypocreales</taxon>
        <taxon>Nectriaceae</taxon>
        <taxon>Neonectria</taxon>
    </lineage>
</organism>
<dbReference type="Pfam" id="PF05572">
    <property type="entry name" value="Peptidase_M43"/>
    <property type="match status" value="1"/>
</dbReference>
<feature type="compositionally biased region" description="Polar residues" evidence="10">
    <location>
        <begin position="55"/>
        <end position="67"/>
    </location>
</feature>
<evidence type="ECO:0000256" key="7">
    <source>
        <dbReference type="ARBA" id="ARBA00022833"/>
    </source>
</evidence>
<feature type="compositionally biased region" description="Acidic residues" evidence="10">
    <location>
        <begin position="73"/>
        <end position="94"/>
    </location>
</feature>
<evidence type="ECO:0000256" key="1">
    <source>
        <dbReference type="ARBA" id="ARBA00003174"/>
    </source>
</evidence>
<evidence type="ECO:0000256" key="10">
    <source>
        <dbReference type="SAM" id="MobiDB-lite"/>
    </source>
</evidence>
<protein>
    <recommendedName>
        <fullName evidence="12">Peptidase M43 pregnancy-associated plasma-A domain-containing protein</fullName>
    </recommendedName>
</protein>
<proteinExistence type="inferred from homology"/>
<dbReference type="InterPro" id="IPR024079">
    <property type="entry name" value="MetalloPept_cat_dom_sf"/>
</dbReference>
<gene>
    <name evidence="13" type="ORF">QQZ08_011929</name>
</gene>
<accession>A0ABR1H6C4</accession>
<dbReference type="Proteomes" id="UP001498421">
    <property type="component" value="Unassembled WGS sequence"/>
</dbReference>
<dbReference type="Gene3D" id="3.40.390.10">
    <property type="entry name" value="Collagenase (Catalytic Domain)"/>
    <property type="match status" value="1"/>
</dbReference>
<dbReference type="PANTHER" id="PTHR47466:SF1">
    <property type="entry name" value="METALLOPROTEASE MEP1 (AFU_ORTHOLOGUE AFUA_1G07730)-RELATED"/>
    <property type="match status" value="1"/>
</dbReference>
<dbReference type="SUPFAM" id="SSF55486">
    <property type="entry name" value="Metalloproteases ('zincins'), catalytic domain"/>
    <property type="match status" value="1"/>
</dbReference>
<feature type="signal peptide" evidence="11">
    <location>
        <begin position="1"/>
        <end position="20"/>
    </location>
</feature>
<name>A0ABR1H6C4_9HYPO</name>
<dbReference type="PANTHER" id="PTHR47466">
    <property type="match status" value="1"/>
</dbReference>
<feature type="chain" id="PRO_5045200784" description="Peptidase M43 pregnancy-associated plasma-A domain-containing protein" evidence="11">
    <location>
        <begin position="21"/>
        <end position="604"/>
    </location>
</feature>
<comment type="caution">
    <text evidence="13">The sequence shown here is derived from an EMBL/GenBank/DDBJ whole genome shotgun (WGS) entry which is preliminary data.</text>
</comment>
<feature type="compositionally biased region" description="Basic and acidic residues" evidence="10">
    <location>
        <begin position="189"/>
        <end position="201"/>
    </location>
</feature>
<comment type="function">
    <text evidence="1">Secreted metalloproteinase that allows assimilation of proteinaceous substrates.</text>
</comment>
<evidence type="ECO:0000256" key="9">
    <source>
        <dbReference type="ARBA" id="ARBA00023157"/>
    </source>
</evidence>
<keyword evidence="14" id="KW-1185">Reference proteome</keyword>
<feature type="compositionally biased region" description="Acidic residues" evidence="10">
    <location>
        <begin position="127"/>
        <end position="151"/>
    </location>
</feature>
<keyword evidence="3" id="KW-0645">Protease</keyword>
<keyword evidence="7" id="KW-0862">Zinc</keyword>
<keyword evidence="8" id="KW-0482">Metalloprotease</keyword>
<keyword evidence="5 11" id="KW-0732">Signal</keyword>
<evidence type="ECO:0000259" key="12">
    <source>
        <dbReference type="Pfam" id="PF05572"/>
    </source>
</evidence>
<evidence type="ECO:0000256" key="8">
    <source>
        <dbReference type="ARBA" id="ARBA00023049"/>
    </source>
</evidence>
<dbReference type="InterPro" id="IPR008754">
    <property type="entry name" value="Peptidase_M43"/>
</dbReference>
<evidence type="ECO:0000313" key="14">
    <source>
        <dbReference type="Proteomes" id="UP001498421"/>
    </source>
</evidence>
<evidence type="ECO:0000256" key="4">
    <source>
        <dbReference type="ARBA" id="ARBA00022723"/>
    </source>
</evidence>
<sequence length="604" mass="65555">MKCILYLFIAALLGVAAVLAQSNATHGNGFPGLAVFANALAKPHQYKYKPDQYKRQQTPGASFTDEPTATDAEPSETDVDDSTATQDDDAESTEAEGPTATESDGAAETTSDDDSPSETESSGATATDDDSEEPTATDDSGNDDDDDDDSTATDNSDGDKTSTASESSKTGGASNKGSDNGQTGLVAVDARDGTESSKKTPPDVTTPDQHNAESKANLPNVAISGDDAKEVVVMEAVMFDYFVTNDPAPADRGQIKLSSNVSQCKVGIEKRSTWDKRALGEKFSRDLREDCKYVTSLEFDIYFNYVRGTIDSERPNNLEDRVETSVGLLNDVYGPLGINFTYKAYQQWAPPESGSNKDWSKVTQFEERLEQWQTDTHTGNEMTLNVWLVNDLRSDGGDKELNGYASFPWDKKGSLDGIVLQEDRINKDTIPTFIHEIGHWLGLRHTFREQVDKVDQDCGVADGLIDSSVTTGLVDNMFECSQTTCSSSTSKDIVNYMSYSQCRGKVPEDGFTTDQKSAIYSRVLKYRRGYRDGECTAQYSDSADAKKMMKRSTMQDLVDGDCPNIAAGVQDLQSQPTSTNSGGKLGQSLCCILAGMAGSLFIMM</sequence>
<dbReference type="EMBL" id="JAZAVK010000203">
    <property type="protein sequence ID" value="KAK7416663.1"/>
    <property type="molecule type" value="Genomic_DNA"/>
</dbReference>
<keyword evidence="6" id="KW-0378">Hydrolase</keyword>
<keyword evidence="4" id="KW-0479">Metal-binding</keyword>
<keyword evidence="9" id="KW-1015">Disulfide bond</keyword>
<reference evidence="13 14" key="1">
    <citation type="journal article" date="2025" name="Microbiol. Resour. Announc.">
        <title>Draft genome sequences for Neonectria magnoliae and Neonectria punicea, canker pathogens of Liriodendron tulipifera and Acer saccharum in West Virginia.</title>
        <authorList>
            <person name="Petronek H.M."/>
            <person name="Kasson M.T."/>
            <person name="Metheny A.M."/>
            <person name="Stauder C.M."/>
            <person name="Lovett B."/>
            <person name="Lynch S.C."/>
            <person name="Garnas J.R."/>
            <person name="Kasson L.R."/>
            <person name="Stajich J.E."/>
        </authorList>
    </citation>
    <scope>NUCLEOTIDE SEQUENCE [LARGE SCALE GENOMIC DNA]</scope>
    <source>
        <strain evidence="13 14">NRRL 64651</strain>
    </source>
</reference>
<feature type="compositionally biased region" description="Polar residues" evidence="10">
    <location>
        <begin position="161"/>
        <end position="183"/>
    </location>
</feature>
<evidence type="ECO:0000313" key="13">
    <source>
        <dbReference type="EMBL" id="KAK7416663.1"/>
    </source>
</evidence>
<evidence type="ECO:0000256" key="3">
    <source>
        <dbReference type="ARBA" id="ARBA00022670"/>
    </source>
</evidence>
<evidence type="ECO:0000256" key="11">
    <source>
        <dbReference type="SAM" id="SignalP"/>
    </source>
</evidence>
<feature type="region of interest" description="Disordered" evidence="10">
    <location>
        <begin position="49"/>
        <end position="219"/>
    </location>
</feature>
<evidence type="ECO:0000256" key="5">
    <source>
        <dbReference type="ARBA" id="ARBA00022729"/>
    </source>
</evidence>
<evidence type="ECO:0000256" key="2">
    <source>
        <dbReference type="ARBA" id="ARBA00008721"/>
    </source>
</evidence>
<feature type="domain" description="Peptidase M43 pregnancy-associated plasma-A" evidence="12">
    <location>
        <begin position="379"/>
        <end position="505"/>
    </location>
</feature>
<comment type="similarity">
    <text evidence="2">Belongs to the peptidase M43B family.</text>
</comment>
<evidence type="ECO:0000256" key="6">
    <source>
        <dbReference type="ARBA" id="ARBA00022801"/>
    </source>
</evidence>